<keyword evidence="2" id="KW-0732">Signal</keyword>
<reference evidence="3" key="2">
    <citation type="submission" date="2016-04" db="UniProtKB">
        <authorList>
            <consortium name="EnsemblMetazoa"/>
        </authorList>
    </citation>
    <scope>IDENTIFICATION</scope>
</reference>
<accession>A0A158N8P8</accession>
<evidence type="ECO:0000313" key="4">
    <source>
        <dbReference type="Proteomes" id="UP000024404"/>
    </source>
</evidence>
<dbReference type="EnsemblMetazoa" id="OVOC8476.2">
    <property type="protein sequence ID" value="OVOC8476.2"/>
    <property type="gene ID" value="WBGene00245285"/>
</dbReference>
<keyword evidence="4" id="KW-1185">Reference proteome</keyword>
<keyword evidence="1" id="KW-0812">Transmembrane</keyword>
<evidence type="ECO:0000256" key="2">
    <source>
        <dbReference type="SAM" id="SignalP"/>
    </source>
</evidence>
<name>A0A158N8P8_ONCVO</name>
<feature type="chain" id="PRO_5009422256" description="Dolichyl-diphosphooligosaccharide--protein glycosyltransferase subunit KCP2" evidence="2">
    <location>
        <begin position="21"/>
        <end position="60"/>
    </location>
</feature>
<dbReference type="AlphaFoldDB" id="A0A158N8P8"/>
<keyword evidence="1" id="KW-0472">Membrane</keyword>
<protein>
    <recommendedName>
        <fullName evidence="5">Dolichyl-diphosphooligosaccharide--protein glycosyltransferase subunit KCP2</fullName>
    </recommendedName>
</protein>
<organism evidence="3 4">
    <name type="scientific">Onchocerca volvulus</name>
    <dbReference type="NCBI Taxonomy" id="6282"/>
    <lineage>
        <taxon>Eukaryota</taxon>
        <taxon>Metazoa</taxon>
        <taxon>Ecdysozoa</taxon>
        <taxon>Nematoda</taxon>
        <taxon>Chromadorea</taxon>
        <taxon>Rhabditida</taxon>
        <taxon>Spirurina</taxon>
        <taxon>Spiruromorpha</taxon>
        <taxon>Filarioidea</taxon>
        <taxon>Onchocercidae</taxon>
        <taxon>Onchocerca</taxon>
    </lineage>
</organism>
<evidence type="ECO:0000256" key="1">
    <source>
        <dbReference type="SAM" id="Phobius"/>
    </source>
</evidence>
<proteinExistence type="predicted"/>
<evidence type="ECO:0000313" key="3">
    <source>
        <dbReference type="EnsemblMetazoa" id="OVOC8476.2"/>
    </source>
</evidence>
<keyword evidence="1" id="KW-1133">Transmembrane helix</keyword>
<reference evidence="4" key="1">
    <citation type="submission" date="2013-10" db="EMBL/GenBank/DDBJ databases">
        <title>Genome sequencing of Onchocerca volvulus.</title>
        <authorList>
            <person name="Cotton J."/>
            <person name="Tsai J."/>
            <person name="Stanley E."/>
            <person name="Tracey A."/>
            <person name="Holroyd N."/>
            <person name="Lustigman S."/>
            <person name="Berriman M."/>
        </authorList>
    </citation>
    <scope>NUCLEOTIDE SEQUENCE</scope>
</reference>
<feature type="signal peptide" evidence="2">
    <location>
        <begin position="1"/>
        <end position="20"/>
    </location>
</feature>
<feature type="transmembrane region" description="Helical" evidence="1">
    <location>
        <begin position="36"/>
        <end position="56"/>
    </location>
</feature>
<dbReference type="Proteomes" id="UP000024404">
    <property type="component" value="Unassembled WGS sequence"/>
</dbReference>
<sequence length="60" mass="7054">MFWNLELISVLSCLAGIGSAHKFERMLRRTCDSANLILFSGTLLFLTWLFTVYHFYDFMI</sequence>
<dbReference type="EMBL" id="CMVM020000248">
    <property type="status" value="NOT_ANNOTATED_CDS"/>
    <property type="molecule type" value="Genomic_DNA"/>
</dbReference>
<dbReference type="EnsemblMetazoa" id="OVOC8476.1">
    <property type="protein sequence ID" value="OVOC8476.1"/>
    <property type="gene ID" value="WBGene00245285"/>
</dbReference>
<evidence type="ECO:0008006" key="5">
    <source>
        <dbReference type="Google" id="ProtNLM"/>
    </source>
</evidence>